<protein>
    <submittedName>
        <fullName evidence="2">Uncharacterized protein</fullName>
    </submittedName>
</protein>
<reference evidence="2" key="1">
    <citation type="submission" date="2018-11" db="EMBL/GenBank/DDBJ databases">
        <authorList>
            <consortium name="Pathogen Informatics"/>
        </authorList>
    </citation>
    <scope>NUCLEOTIDE SEQUENCE</scope>
</reference>
<feature type="compositionally biased region" description="Pro residues" evidence="1">
    <location>
        <begin position="336"/>
        <end position="356"/>
    </location>
</feature>
<dbReference type="AlphaFoldDB" id="A0A3S5FG41"/>
<name>A0A3S5FG41_9PLAT</name>
<feature type="region of interest" description="Disordered" evidence="1">
    <location>
        <begin position="319"/>
        <end position="363"/>
    </location>
</feature>
<evidence type="ECO:0000313" key="2">
    <source>
        <dbReference type="EMBL" id="VEL35812.1"/>
    </source>
</evidence>
<feature type="compositionally biased region" description="Low complexity" evidence="1">
    <location>
        <begin position="322"/>
        <end position="335"/>
    </location>
</feature>
<organism evidence="2 3">
    <name type="scientific">Protopolystoma xenopodis</name>
    <dbReference type="NCBI Taxonomy" id="117903"/>
    <lineage>
        <taxon>Eukaryota</taxon>
        <taxon>Metazoa</taxon>
        <taxon>Spiralia</taxon>
        <taxon>Lophotrochozoa</taxon>
        <taxon>Platyhelminthes</taxon>
        <taxon>Monogenea</taxon>
        <taxon>Polyopisthocotylea</taxon>
        <taxon>Polystomatidea</taxon>
        <taxon>Polystomatidae</taxon>
        <taxon>Protopolystoma</taxon>
    </lineage>
</organism>
<accession>A0A3S5FG41</accession>
<dbReference type="Proteomes" id="UP000784294">
    <property type="component" value="Unassembled WGS sequence"/>
</dbReference>
<evidence type="ECO:0000256" key="1">
    <source>
        <dbReference type="SAM" id="MobiDB-lite"/>
    </source>
</evidence>
<dbReference type="EMBL" id="CAAALY010250746">
    <property type="protein sequence ID" value="VEL35812.1"/>
    <property type="molecule type" value="Genomic_DNA"/>
</dbReference>
<gene>
    <name evidence="2" type="ORF">PXEA_LOCUS29252</name>
</gene>
<evidence type="ECO:0000313" key="3">
    <source>
        <dbReference type="Proteomes" id="UP000784294"/>
    </source>
</evidence>
<feature type="region of interest" description="Disordered" evidence="1">
    <location>
        <begin position="277"/>
        <end position="304"/>
    </location>
</feature>
<proteinExistence type="predicted"/>
<comment type="caution">
    <text evidence="2">The sequence shown here is derived from an EMBL/GenBank/DDBJ whole genome shotgun (WGS) entry which is preliminary data.</text>
</comment>
<keyword evidence="3" id="KW-1185">Reference proteome</keyword>
<sequence length="691" mass="73115">MIPLIDSSVISPGLSLADWTTLGLIETTKLPGSGSSLSGSRGSPISIVMHQNSGTGVMAGGFGLGLSLGLDHLSTGRPTSASISTSTTEDDLIRVVDSVAAAETEVDADGDQFTDTETTAIASTETTEAISSTPVPIVNLTFPPNTPPSGRVSCSPSLSRRLSFTPVMRPVADIDSTSINAGNDDSRTCRTFNYSFNPNPVCGSSGHQSDLTTSSIISAVTSIRCPDGSDIHIHRFPSVPVDPPRLSAGHQLSCLASEKIEIGASADISDHLQATTTDLDDSEGSEDLIFSGEPPTLLRAVPSPWSTSSHQSCCLSPQTCLSGPESPSTQPTSPLSSPPPPPPPVPPPPFPSPPLPNHSSAYNPCSPLPPPTSFFLPNSPGLLPPSLDKVSSAVCTKLIDRACSPLHLPEAESSGLHSEACVQTDWNEELVDISNLPIFSPASTHLASLASCLSHFGFGTDSAYWTSEANADRSQGLGLLVDAATCVTAVQAVDAAEAALDRLLSRLLEPVDLCTCPSNLLEEPEEGLDLAGRRCVVAWPDWIESRGTRESLYNADEAVEEQRLKRKVKGALGIENVVEEAVSSLEEEAKQQTRYDCNTIRPETERPNLATSNMPISPDNRISWRLPPPALSPVFSLLINQPEGRVFPGLCKPSVEGLALRALCNQLATTIDRTKRKVSVWFQVREGDEAG</sequence>